<feature type="repeat" description="TPR" evidence="9">
    <location>
        <begin position="1018"/>
        <end position="1051"/>
    </location>
</feature>
<dbReference type="Gene3D" id="3.40.50.11380">
    <property type="match status" value="1"/>
</dbReference>
<reference evidence="13 14" key="1">
    <citation type="journal article" date="2011" name="Genome Biol.">
        <title>Comparative genome sequence analysis underscores mycoparasitism as the ancestral life style of Trichoderma.</title>
        <authorList>
            <person name="Kubicek C.P."/>
            <person name="Herrera-Estrella A."/>
            <person name="Seidl-Seiboth V."/>
            <person name="Martinez D.A."/>
            <person name="Druzhinina I.S."/>
            <person name="Thon M."/>
            <person name="Zeilinger S."/>
            <person name="Casas-Flores S."/>
            <person name="Horwitz B.A."/>
            <person name="Mukherjee P.K."/>
            <person name="Mukherjee M."/>
            <person name="Kredics L."/>
            <person name="Alcaraz L.D."/>
            <person name="Aerts A."/>
            <person name="Antal Z."/>
            <person name="Atanasova L."/>
            <person name="Cervantes-Badillo M.G."/>
            <person name="Challacombe J."/>
            <person name="Chertkov O."/>
            <person name="McCluskey K."/>
            <person name="Coulpier F."/>
            <person name="Deshpande N."/>
            <person name="von Doehren H."/>
            <person name="Ebbole D.J."/>
            <person name="Esquivel-Naranjo E.U."/>
            <person name="Fekete E."/>
            <person name="Flipphi M."/>
            <person name="Glaser F."/>
            <person name="Gomez-Rodriguez E.Y."/>
            <person name="Gruber S."/>
            <person name="Han C."/>
            <person name="Henrissat B."/>
            <person name="Hermosa R."/>
            <person name="Hernandez-Onate M."/>
            <person name="Karaffa L."/>
            <person name="Kosti I."/>
            <person name="Le Crom S."/>
            <person name="Lindquist E."/>
            <person name="Lucas S."/>
            <person name="Luebeck M."/>
            <person name="Luebeck P.S."/>
            <person name="Margeot A."/>
            <person name="Metz B."/>
            <person name="Misra M."/>
            <person name="Nevalainen H."/>
            <person name="Omann M."/>
            <person name="Packer N."/>
            <person name="Perrone G."/>
            <person name="Uresti-Rivera E.E."/>
            <person name="Salamov A."/>
            <person name="Schmoll M."/>
            <person name="Seiboth B."/>
            <person name="Shapiro H."/>
            <person name="Sukno S."/>
            <person name="Tamayo-Ramos J.A."/>
            <person name="Tisch D."/>
            <person name="Wiest A."/>
            <person name="Wilkinson H.H."/>
            <person name="Zhang M."/>
            <person name="Coutinho P.M."/>
            <person name="Kenerley C.M."/>
            <person name="Monte E."/>
            <person name="Baker S.E."/>
            <person name="Grigoriev I.V."/>
        </authorList>
    </citation>
    <scope>NUCLEOTIDE SEQUENCE [LARGE SCALE GENOMIC DNA]</scope>
    <source>
        <strain evidence="14">ATCC 20476 / IMI 206040</strain>
    </source>
</reference>
<evidence type="ECO:0000256" key="6">
    <source>
        <dbReference type="ARBA" id="ARBA00022737"/>
    </source>
</evidence>
<feature type="domain" description="O-GlcNAc transferase C-terminal" evidence="12">
    <location>
        <begin position="1246"/>
        <end position="1431"/>
    </location>
</feature>
<gene>
    <name evidence="13" type="ORF">TRIATDRAFT_129529</name>
</gene>
<evidence type="ECO:0000256" key="7">
    <source>
        <dbReference type="ARBA" id="ARBA00022801"/>
    </source>
</evidence>
<evidence type="ECO:0000256" key="3">
    <source>
        <dbReference type="ARBA" id="ARBA00011970"/>
    </source>
</evidence>
<dbReference type="eggNOG" id="KOG2382">
    <property type="taxonomic scope" value="Eukaryota"/>
</dbReference>
<dbReference type="EC" id="2.4.1.255" evidence="3"/>
<evidence type="ECO:0000313" key="14">
    <source>
        <dbReference type="Proteomes" id="UP000005426"/>
    </source>
</evidence>
<dbReference type="Pfam" id="PF00561">
    <property type="entry name" value="Abhydrolase_1"/>
    <property type="match status" value="1"/>
</dbReference>
<evidence type="ECO:0000256" key="5">
    <source>
        <dbReference type="ARBA" id="ARBA00022679"/>
    </source>
</evidence>
<feature type="repeat" description="TPR" evidence="9">
    <location>
        <begin position="1052"/>
        <end position="1085"/>
    </location>
</feature>
<keyword evidence="4" id="KW-0328">Glycosyltransferase</keyword>
<dbReference type="FunFam" id="3.40.50.11380:FF:000004">
    <property type="entry name" value="UDP-N-acetylglucosaminyltransferase (AFU_orthologue AFUA_1G03380)"/>
    <property type="match status" value="1"/>
</dbReference>
<keyword evidence="7" id="KW-0378">Hydrolase</keyword>
<dbReference type="InterPro" id="IPR029058">
    <property type="entry name" value="AB_hydrolase_fold"/>
</dbReference>
<comment type="caution">
    <text evidence="13">The sequence shown here is derived from an EMBL/GenBank/DDBJ whole genome shotgun (WGS) entry which is preliminary data.</text>
</comment>
<dbReference type="InterPro" id="IPR011990">
    <property type="entry name" value="TPR-like_helical_dom_sf"/>
</dbReference>
<dbReference type="FunFam" id="1.25.40.10:FF:000552">
    <property type="entry name" value="UDP-N-acetylglucosaminyltransferase (AFU_orthologue AFUA_1G03380)"/>
    <property type="match status" value="1"/>
</dbReference>
<dbReference type="SMART" id="SM00028">
    <property type="entry name" value="TPR"/>
    <property type="match status" value="4"/>
</dbReference>
<evidence type="ECO:0000256" key="9">
    <source>
        <dbReference type="PROSITE-ProRule" id="PRU00339"/>
    </source>
</evidence>
<dbReference type="InterPro" id="IPR029489">
    <property type="entry name" value="OGT/SEC/SPY_C"/>
</dbReference>
<dbReference type="FunFam" id="3.40.50.1820:FF:000039">
    <property type="entry name" value="Esterase ybfF"/>
    <property type="match status" value="1"/>
</dbReference>
<dbReference type="Gene3D" id="3.40.50.1820">
    <property type="entry name" value="alpha/beta hydrolase"/>
    <property type="match status" value="1"/>
</dbReference>
<dbReference type="PANTHER" id="PTHR44998">
    <property type="match status" value="1"/>
</dbReference>
<dbReference type="STRING" id="452589.G9NIY5"/>
<feature type="domain" description="O-GlcNAc transferase C-terminal" evidence="12">
    <location>
        <begin position="1538"/>
        <end position="1681"/>
    </location>
</feature>
<accession>G9NIY5</accession>
<dbReference type="GO" id="GO:0097363">
    <property type="term" value="F:protein O-acetylglucosaminyltransferase activity"/>
    <property type="evidence" value="ECO:0007669"/>
    <property type="project" value="UniProtKB-EC"/>
</dbReference>
<evidence type="ECO:0000256" key="8">
    <source>
        <dbReference type="ARBA" id="ARBA00022803"/>
    </source>
</evidence>
<dbReference type="InterPro" id="IPR019734">
    <property type="entry name" value="TPR_rpt"/>
</dbReference>
<dbReference type="OMA" id="GIQRFRV"/>
<keyword evidence="5" id="KW-0808">Transferase</keyword>
<dbReference type="Pfam" id="PF13181">
    <property type="entry name" value="TPR_8"/>
    <property type="match status" value="2"/>
</dbReference>
<proteinExistence type="inferred from homology"/>
<evidence type="ECO:0000256" key="2">
    <source>
        <dbReference type="ARBA" id="ARBA00005386"/>
    </source>
</evidence>
<dbReference type="EMBL" id="ABDG02000016">
    <property type="protein sequence ID" value="EHK49741.1"/>
    <property type="molecule type" value="Genomic_DNA"/>
</dbReference>
<dbReference type="PROSITE" id="PS50005">
    <property type="entry name" value="TPR"/>
    <property type="match status" value="2"/>
</dbReference>
<dbReference type="PANTHER" id="PTHR44998:SF1">
    <property type="entry name" value="UDP-N-ACETYLGLUCOSAMINE--PEPTIDE N-ACETYLGLUCOSAMINYLTRANSFERASE 110 KDA SUBUNIT"/>
    <property type="match status" value="1"/>
</dbReference>
<evidence type="ECO:0000256" key="4">
    <source>
        <dbReference type="ARBA" id="ARBA00022676"/>
    </source>
</evidence>
<evidence type="ECO:0000256" key="1">
    <source>
        <dbReference type="ARBA" id="ARBA00004922"/>
    </source>
</evidence>
<evidence type="ECO:0000256" key="10">
    <source>
        <dbReference type="SAM" id="MobiDB-lite"/>
    </source>
</evidence>
<evidence type="ECO:0000259" key="11">
    <source>
        <dbReference type="Pfam" id="PF00561"/>
    </source>
</evidence>
<dbReference type="GO" id="GO:0006493">
    <property type="term" value="P:protein O-linked glycosylation"/>
    <property type="evidence" value="ECO:0007669"/>
    <property type="project" value="TreeGrafter"/>
</dbReference>
<dbReference type="GO" id="GO:0016787">
    <property type="term" value="F:hydrolase activity"/>
    <property type="evidence" value="ECO:0007669"/>
    <property type="project" value="UniProtKB-KW"/>
</dbReference>
<dbReference type="eggNOG" id="KOG4626">
    <property type="taxonomic scope" value="Eukaryota"/>
</dbReference>
<feature type="domain" description="AB hydrolase-1" evidence="11">
    <location>
        <begin position="54"/>
        <end position="287"/>
    </location>
</feature>
<dbReference type="Pfam" id="PF13844">
    <property type="entry name" value="Glyco_transf_41"/>
    <property type="match status" value="2"/>
</dbReference>
<keyword evidence="14" id="KW-1185">Reference proteome</keyword>
<comment type="similarity">
    <text evidence="2">Belongs to the glycosyltransferase 41 family. O-GlcNAc transferase subfamily.</text>
</comment>
<dbReference type="SUPFAM" id="SSF48452">
    <property type="entry name" value="TPR-like"/>
    <property type="match status" value="2"/>
</dbReference>
<dbReference type="Gene3D" id="1.25.40.10">
    <property type="entry name" value="Tetratricopeptide repeat domain"/>
    <property type="match status" value="3"/>
</dbReference>
<dbReference type="Gene3D" id="3.40.50.2000">
    <property type="entry name" value="Glycogen Phosphorylase B"/>
    <property type="match status" value="1"/>
</dbReference>
<dbReference type="OrthoDB" id="421121at2759"/>
<dbReference type="SUPFAM" id="SSF53474">
    <property type="entry name" value="alpha/beta-Hydrolases"/>
    <property type="match status" value="1"/>
</dbReference>
<dbReference type="HOGENOM" id="CLU_001721_0_2_1"/>
<dbReference type="Proteomes" id="UP000005426">
    <property type="component" value="Unassembled WGS sequence"/>
</dbReference>
<protein>
    <recommendedName>
        <fullName evidence="3">protein O-GlcNAc transferase</fullName>
        <ecNumber evidence="3">2.4.1.255</ecNumber>
    </recommendedName>
</protein>
<comment type="pathway">
    <text evidence="1">Protein modification; protein glycosylation.</text>
</comment>
<keyword evidence="6" id="KW-0677">Repeat</keyword>
<dbReference type="InterPro" id="IPR000073">
    <property type="entry name" value="AB_hydrolase_1"/>
</dbReference>
<feature type="region of interest" description="Disordered" evidence="10">
    <location>
        <begin position="360"/>
        <end position="379"/>
    </location>
</feature>
<organism evidence="13 14">
    <name type="scientific">Hypocrea atroviridis (strain ATCC 20476 / IMI 206040)</name>
    <name type="common">Trichoderma atroviride</name>
    <dbReference type="NCBI Taxonomy" id="452589"/>
    <lineage>
        <taxon>Eukaryota</taxon>
        <taxon>Fungi</taxon>
        <taxon>Dikarya</taxon>
        <taxon>Ascomycota</taxon>
        <taxon>Pezizomycotina</taxon>
        <taxon>Sordariomycetes</taxon>
        <taxon>Hypocreomycetidae</taxon>
        <taxon>Hypocreales</taxon>
        <taxon>Hypocreaceae</taxon>
        <taxon>Trichoderma</taxon>
    </lineage>
</organism>
<name>G9NIY5_HYPAI</name>
<evidence type="ECO:0000259" key="12">
    <source>
        <dbReference type="Pfam" id="PF13844"/>
    </source>
</evidence>
<feature type="region of interest" description="Disordered" evidence="10">
    <location>
        <begin position="401"/>
        <end position="441"/>
    </location>
</feature>
<sequence length="1702" mass="188338">MISPLRSRLGNATLLGARRHMRLVSTTSHPQPVSPLSFDLHAPANPKADEKTTPIIFLHGLFGSKKNNRGISKALARDLRTHVYTVDLRNHGESPHDPRHDYTAMTEDILAFIDDHGLKEPILIGHSMGAKTAMAVALRSPETVAKVVAVDNAPTDTMLSSSFATYVRGMKKIQEANVTRQSEADAILKDYEESLPIRQFLLGNLFRSPEDGIQRFRVPLDILGRSLNHLGDFPFKSSQDARYTKPSLFVRGTQSKYVPDDVLPAIGQFFPCFRLADIDAGHWLISEQPEAFRQDCVWSFQGTTHKPGTLRRGVALGEVSHCIAAVCCCLPPRIRHSSRQSPISGMLPLVQTHPRVVPTSFDAFGASSSGRGARPEQERRAIASPYHPPSTIRPFQLQHDSSTVSAGSGARDYDHHLRRKTPRGTIDAGYDGSPTQLAPGPPPLKQLILPTPSGIYPYMPPNNIPFHAKSRLLEHDQRGLGQAPLLTSPWPVVQERPNFVLSSDSSIAFQQSNLSWQSNGYPMFSQIPGMYQPLMRAAEYNVRAFCPPPASAADTAMINQFGWHPGFMQPSSAQPNYGYLDTSSQFPHLPIAGLNANANVPRSSQPMPHGGYGDQNIIEHASSTNNQRLSRSSFTEKALSQAQDHYVELLSYLQTARKFDQMTGANSNARSKILVLDYSHVEAITNIAATLYCLNRQEEAEKHWLNAIKLCPSHLEATEQLVGLLYKKRSREAIEIICFVQQALKLPKERSTRTMYSASASDFRPVPCDDDLTRNVCAQQPFGSSGYALPNSENGRILALVHAKGTILYGLKDIEKASEAFEEAVLISVGDRIKSVQDLVNRIHVVLSPAGSFPVNNNQGQASRRPLLLPPEKARQTAHLVFAGGGGGSELPGLAFVPEGAARRVAVQTTSNALLSLAKIFQDATSGGGIAPSLLRQPSGIGDILALYYLSLSLQESPSTANNIGILLAGVQQIGSNNVGATGMAASRPSLPGIVPGSGLALALAYYNYGLRLDPRHVHLHTNLGSLLKDVGQLDLAIQMYERAVSCDRTFDIALTNLANAVKDKGRIKDAIAYYRRAVEANPGFAEAVCGLLTALNSVCDWRGRGGALLESGQYDRWHVDESGALVDVQTDMRGSGLTQRVIGIINQQLGDASRWGCNILRQPTIHMLAQQLQGFTRTPGFDLEKALRAWAHKPWEGPRLVRLVERATKAILWTWYHDKHVAKRETTPARYLRPQLPSSLTVPSAPTVLPFHTFTYPLSAKDIRSISQRNAMRISCSTLRSPWLPPTVYPPPPPPSPHLNVGYVSSDFNNHPLAHLMQSVFGFHNPRRTRAFCYATTPSDRSVHRQQIEREAPVFRDVSSWPADKLIQQIIQDEIHILVNLNGYTRGARNEIFAARPAPIQMSFMGFAGTLGAEWCDYLLADATAVPQSTLRPWRANASIEDVFFDNTEGDDLSWMYSENIIFCRDTFFCCDHAQSCDRGERDITWEDEEKRRWQMRKELFPTIADDAIILANFNQLYKAKVNLRRTAEAWAGAEVASRLIFTDVAPKSQHITRARVCDLFLDTAECNAHTTAADVLWSSTPLLTLPRYSYKMCSRMAASILRGALPKTAEGEQVAVELIAENETEYEDSATELAGGLSYTMTDEGYGQGMGRLAEIRKLLWDSRWQCGLFNTRRWVNDLESAYEEAWRRWVLGKGGDIYL</sequence>
<dbReference type="ESTHER" id="hypai-g9niy5">
    <property type="family name" value="ABHD11-Acetyl_transferase"/>
</dbReference>
<evidence type="ECO:0000313" key="13">
    <source>
        <dbReference type="EMBL" id="EHK49741.1"/>
    </source>
</evidence>
<keyword evidence="8 9" id="KW-0802">TPR repeat</keyword>